<proteinExistence type="predicted"/>
<gene>
    <name evidence="2" type="ORF">QBC37DRAFT_320352</name>
</gene>
<dbReference type="Pfam" id="PF25482">
    <property type="entry name" value="DUF7905"/>
    <property type="match status" value="1"/>
</dbReference>
<evidence type="ECO:0000313" key="3">
    <source>
        <dbReference type="Proteomes" id="UP001301769"/>
    </source>
</evidence>
<dbReference type="AlphaFoldDB" id="A0AAN6Y2H9"/>
<accession>A0AAN6Y2H9</accession>
<reference evidence="2" key="2">
    <citation type="submission" date="2023-05" db="EMBL/GenBank/DDBJ databases">
        <authorList>
            <consortium name="Lawrence Berkeley National Laboratory"/>
            <person name="Steindorff A."/>
            <person name="Hensen N."/>
            <person name="Bonometti L."/>
            <person name="Westerberg I."/>
            <person name="Brannstrom I.O."/>
            <person name="Guillou S."/>
            <person name="Cros-Aarteil S."/>
            <person name="Calhoun S."/>
            <person name="Haridas S."/>
            <person name="Kuo A."/>
            <person name="Mondo S."/>
            <person name="Pangilinan J."/>
            <person name="Riley R."/>
            <person name="Labutti K."/>
            <person name="Andreopoulos B."/>
            <person name="Lipzen A."/>
            <person name="Chen C."/>
            <person name="Yanf M."/>
            <person name="Daum C."/>
            <person name="Ng V."/>
            <person name="Clum A."/>
            <person name="Ohm R."/>
            <person name="Martin F."/>
            <person name="Silar P."/>
            <person name="Natvig D."/>
            <person name="Lalanne C."/>
            <person name="Gautier V."/>
            <person name="Ament-Velasquez S.L."/>
            <person name="Kruys A."/>
            <person name="Hutchinson M.I."/>
            <person name="Powell A.J."/>
            <person name="Barry K."/>
            <person name="Miller A.N."/>
            <person name="Grigoriev I.V."/>
            <person name="Debuchy R."/>
            <person name="Gladieux P."/>
            <person name="Thoren M.H."/>
            <person name="Johannesson H."/>
        </authorList>
    </citation>
    <scope>NUCLEOTIDE SEQUENCE</scope>
    <source>
        <strain evidence="2">PSN293</strain>
    </source>
</reference>
<evidence type="ECO:0000259" key="1">
    <source>
        <dbReference type="Pfam" id="PF25482"/>
    </source>
</evidence>
<protein>
    <recommendedName>
        <fullName evidence="1">DUF7905 domain-containing protein</fullName>
    </recommendedName>
</protein>
<sequence length="494" mass="55578">MASNRGKFTGPSVAARSNIYAPSTARNKPQKAAPPPTYNVKLFLLMPMPGHGFTALELLNIDVDAAFEQIRDQFQVTITVLDDGDMIEIKAFNRKKANDAVRALRKILERKPGDRIVWRPLALIKPLSSGNDNSQIALIPNDEGIEGARPFAIVKAGHSSESTDDTDGTQYKEDLQKALARAVENLRYVPNRMRMRINFGHVLLKEWKKDQSEYTFAELKQMAHRAGPRGTVHMHTHIGHDNTVSRIKEQLRLIEDCVPQDIRINTTEDTPPSISLVLLTKNLVTESVIDFARGKSEIGSKERVTYKYVLGPMSVFHRERRARAVTIMTSCPEESFDWCLEVQSQVDSSKTPFPFQDKALRENVQFKDAAVTNRFPTININPYFLRANGVDVIIGKTSWTYLIKSRYVLEVGLYHQWHKDVKSKPSTGAVVSLYGCEWDYETEPADISKGPRDWTNFADNFLKSGSDDSDTFEDLTSLVSQVQAVLAEATKGDS</sequence>
<dbReference type="InterPro" id="IPR057227">
    <property type="entry name" value="DUF7905"/>
</dbReference>
<keyword evidence="3" id="KW-1185">Reference proteome</keyword>
<name>A0AAN6Y2H9_9PEZI</name>
<dbReference type="EMBL" id="MU858150">
    <property type="protein sequence ID" value="KAK4211414.1"/>
    <property type="molecule type" value="Genomic_DNA"/>
</dbReference>
<dbReference type="Proteomes" id="UP001301769">
    <property type="component" value="Unassembled WGS sequence"/>
</dbReference>
<feature type="domain" description="DUF7905" evidence="1">
    <location>
        <begin position="172"/>
        <end position="433"/>
    </location>
</feature>
<reference evidence="2" key="1">
    <citation type="journal article" date="2023" name="Mol. Phylogenet. Evol.">
        <title>Genome-scale phylogeny and comparative genomics of the fungal order Sordariales.</title>
        <authorList>
            <person name="Hensen N."/>
            <person name="Bonometti L."/>
            <person name="Westerberg I."/>
            <person name="Brannstrom I.O."/>
            <person name="Guillou S."/>
            <person name="Cros-Aarteil S."/>
            <person name="Calhoun S."/>
            <person name="Haridas S."/>
            <person name="Kuo A."/>
            <person name="Mondo S."/>
            <person name="Pangilinan J."/>
            <person name="Riley R."/>
            <person name="LaButti K."/>
            <person name="Andreopoulos B."/>
            <person name="Lipzen A."/>
            <person name="Chen C."/>
            <person name="Yan M."/>
            <person name="Daum C."/>
            <person name="Ng V."/>
            <person name="Clum A."/>
            <person name="Steindorff A."/>
            <person name="Ohm R.A."/>
            <person name="Martin F."/>
            <person name="Silar P."/>
            <person name="Natvig D.O."/>
            <person name="Lalanne C."/>
            <person name="Gautier V."/>
            <person name="Ament-Velasquez S.L."/>
            <person name="Kruys A."/>
            <person name="Hutchinson M.I."/>
            <person name="Powell A.J."/>
            <person name="Barry K."/>
            <person name="Miller A.N."/>
            <person name="Grigoriev I.V."/>
            <person name="Debuchy R."/>
            <person name="Gladieux P."/>
            <person name="Hiltunen Thoren M."/>
            <person name="Johannesson H."/>
        </authorList>
    </citation>
    <scope>NUCLEOTIDE SEQUENCE</scope>
    <source>
        <strain evidence="2">PSN293</strain>
    </source>
</reference>
<organism evidence="2 3">
    <name type="scientific">Rhypophila decipiens</name>
    <dbReference type="NCBI Taxonomy" id="261697"/>
    <lineage>
        <taxon>Eukaryota</taxon>
        <taxon>Fungi</taxon>
        <taxon>Dikarya</taxon>
        <taxon>Ascomycota</taxon>
        <taxon>Pezizomycotina</taxon>
        <taxon>Sordariomycetes</taxon>
        <taxon>Sordariomycetidae</taxon>
        <taxon>Sordariales</taxon>
        <taxon>Naviculisporaceae</taxon>
        <taxon>Rhypophila</taxon>
    </lineage>
</organism>
<evidence type="ECO:0000313" key="2">
    <source>
        <dbReference type="EMBL" id="KAK4211414.1"/>
    </source>
</evidence>
<comment type="caution">
    <text evidence="2">The sequence shown here is derived from an EMBL/GenBank/DDBJ whole genome shotgun (WGS) entry which is preliminary data.</text>
</comment>